<reference evidence="1 2" key="1">
    <citation type="submission" date="2018-05" db="EMBL/GenBank/DDBJ databases">
        <title>Streptomyces venezuelae.</title>
        <authorList>
            <person name="Kim W."/>
            <person name="Lee N."/>
            <person name="Cho B.-K."/>
        </authorList>
    </citation>
    <scope>NUCLEOTIDE SEQUENCE [LARGE SCALE GENOMIC DNA]</scope>
    <source>
        <strain evidence="1 2">ATCC 14583</strain>
    </source>
</reference>
<gene>
    <name evidence="1" type="ORF">DEJ47_24550</name>
</gene>
<sequence>MTVSGGTLNAARGGEEYKAPIRLSVLLPDDTDLYPDDRLTDEERAAVVTAVLRAAVSALPERFTIAFARQTTEARTVTEVARR</sequence>
<accession>A0A5P2BJ65</accession>
<dbReference type="Proteomes" id="UP000323046">
    <property type="component" value="Chromosome"/>
</dbReference>
<dbReference type="EMBL" id="CP029193">
    <property type="protein sequence ID" value="QES29181.1"/>
    <property type="molecule type" value="Genomic_DNA"/>
</dbReference>
<keyword evidence="2" id="KW-1185">Reference proteome</keyword>
<evidence type="ECO:0000313" key="2">
    <source>
        <dbReference type="Proteomes" id="UP000323046"/>
    </source>
</evidence>
<name>A0A5P2BJ65_STRVZ</name>
<dbReference type="RefSeq" id="WP_150171677.1">
    <property type="nucleotide sequence ID" value="NZ_CP029193.1"/>
</dbReference>
<evidence type="ECO:0000313" key="1">
    <source>
        <dbReference type="EMBL" id="QES29181.1"/>
    </source>
</evidence>
<proteinExistence type="predicted"/>
<organism evidence="1 2">
    <name type="scientific">Streptomyces venezuelae</name>
    <dbReference type="NCBI Taxonomy" id="54571"/>
    <lineage>
        <taxon>Bacteria</taxon>
        <taxon>Bacillati</taxon>
        <taxon>Actinomycetota</taxon>
        <taxon>Actinomycetes</taxon>
        <taxon>Kitasatosporales</taxon>
        <taxon>Streptomycetaceae</taxon>
        <taxon>Streptomyces</taxon>
    </lineage>
</organism>
<dbReference type="AlphaFoldDB" id="A0A5P2BJ65"/>
<protein>
    <submittedName>
        <fullName evidence="1">Uncharacterized protein</fullName>
    </submittedName>
</protein>